<protein>
    <recommendedName>
        <fullName evidence="4">Phage tail tape measure protein</fullName>
    </recommendedName>
</protein>
<feature type="transmembrane region" description="Helical" evidence="1">
    <location>
        <begin position="339"/>
        <end position="358"/>
    </location>
</feature>
<dbReference type="EMBL" id="JAHLQN010000001">
    <property type="protein sequence ID" value="MBU5628293.1"/>
    <property type="molecule type" value="Genomic_DNA"/>
</dbReference>
<dbReference type="Proteomes" id="UP000787672">
    <property type="component" value="Unassembled WGS sequence"/>
</dbReference>
<gene>
    <name evidence="2" type="ORF">KQI82_15390</name>
</gene>
<organism evidence="2 3">
    <name type="scientific">Dysosmobacter acutus</name>
    <dbReference type="NCBI Taxonomy" id="2841504"/>
    <lineage>
        <taxon>Bacteria</taxon>
        <taxon>Bacillati</taxon>
        <taxon>Bacillota</taxon>
        <taxon>Clostridia</taxon>
        <taxon>Eubacteriales</taxon>
        <taxon>Oscillospiraceae</taxon>
        <taxon>Dysosmobacter</taxon>
    </lineage>
</organism>
<keyword evidence="1" id="KW-1133">Transmembrane helix</keyword>
<evidence type="ECO:0000256" key="1">
    <source>
        <dbReference type="SAM" id="Phobius"/>
    </source>
</evidence>
<feature type="transmembrane region" description="Helical" evidence="1">
    <location>
        <begin position="401"/>
        <end position="420"/>
    </location>
</feature>
<keyword evidence="1" id="KW-0472">Membrane</keyword>
<evidence type="ECO:0000313" key="2">
    <source>
        <dbReference type="EMBL" id="MBU5628293.1"/>
    </source>
</evidence>
<evidence type="ECO:0000313" key="3">
    <source>
        <dbReference type="Proteomes" id="UP000787672"/>
    </source>
</evidence>
<keyword evidence="3" id="KW-1185">Reference proteome</keyword>
<dbReference type="RefSeq" id="WP_216633554.1">
    <property type="nucleotide sequence ID" value="NZ_JAHLQN010000001.1"/>
</dbReference>
<sequence>MTIRDGMSAKLKRITSAFQKMERAARSADKATQAVNPGRTLENSASLIDRARKRLDAFINRQRDAGNGAEEVSDAWSRTEGLIKKALAAFSVAAIKGQIEKALDYFSTQYNAEVQLGVVMKNAGMDQTAFDAIRKRASGLQGTTTFGDEALIAGAAELGTYLKDPKALSEVMGTLTNYAAGMGGPAADTAQMVEYATQLGKALDGTYDGLKKKGFELSEAQQKIIETGTDMEKVAVINDVINQSWKGLAESYANTPAGKIEQFKNKVGDLYEVAGQKLVGGVIRLLTAVNGLLDTLSGTSAIDAVCVTLNVVMGLLGLVTNGVSWIVQTVVDNWPTVSAILTAIAIVLLPAMISRLWATVAPVLAQAAAWALANAPLIMMIALVALLISAAMDAGVTIEDVVGFVGGLLGGLYAFGYNLIADIWNFIATFAEFFANVFVDPIGSIERLFLGLADSVLGVLETIANAIDAVFGSSLSDAVGNWRSGLQAKIEASYGENAVRYDRMEKIDTASTAAAWSTGAKGIANNLSQITGKLDSLTSSWDVSRATGAINGGDLDSVGSVGKIDSDVNIADEDLKFLRDVAEMRYVQNFVTLTPTVAMDAQISERVDLDDVVSAIERKLEGEFIAAAEGVYN</sequence>
<name>A0ABS6FDC9_9FIRM</name>
<proteinExistence type="predicted"/>
<reference evidence="2 3" key="1">
    <citation type="submission" date="2021-06" db="EMBL/GenBank/DDBJ databases">
        <authorList>
            <person name="Sun Q."/>
            <person name="Li D."/>
        </authorList>
    </citation>
    <scope>NUCLEOTIDE SEQUENCE [LARGE SCALE GENOMIC DNA]</scope>
    <source>
        <strain evidence="2 3">MSJ-2</strain>
    </source>
</reference>
<feature type="transmembrane region" description="Helical" evidence="1">
    <location>
        <begin position="307"/>
        <end position="327"/>
    </location>
</feature>
<accession>A0ABS6FDC9</accession>
<evidence type="ECO:0008006" key="4">
    <source>
        <dbReference type="Google" id="ProtNLM"/>
    </source>
</evidence>
<keyword evidence="1" id="KW-0812">Transmembrane</keyword>
<feature type="transmembrane region" description="Helical" evidence="1">
    <location>
        <begin position="364"/>
        <end position="389"/>
    </location>
</feature>
<comment type="caution">
    <text evidence="2">The sequence shown here is derived from an EMBL/GenBank/DDBJ whole genome shotgun (WGS) entry which is preliminary data.</text>
</comment>